<protein>
    <submittedName>
        <fullName evidence="1">Uncharacterized protein</fullName>
    </submittedName>
</protein>
<reference evidence="1" key="1">
    <citation type="submission" date="2014-11" db="EMBL/GenBank/DDBJ databases">
        <authorList>
            <person name="Otto D Thomas"/>
            <person name="Naeem Raeece"/>
        </authorList>
    </citation>
    <scope>NUCLEOTIDE SEQUENCE</scope>
</reference>
<organism evidence="1">
    <name type="scientific">Chromera velia CCMP2878</name>
    <dbReference type="NCBI Taxonomy" id="1169474"/>
    <lineage>
        <taxon>Eukaryota</taxon>
        <taxon>Sar</taxon>
        <taxon>Alveolata</taxon>
        <taxon>Colpodellida</taxon>
        <taxon>Chromeraceae</taxon>
        <taxon>Chromera</taxon>
    </lineage>
</organism>
<proteinExistence type="predicted"/>
<dbReference type="EMBL" id="CDMZ01003366">
    <property type="protein sequence ID" value="CEM46096.1"/>
    <property type="molecule type" value="Genomic_DNA"/>
</dbReference>
<accession>A0A0G4HPD4</accession>
<evidence type="ECO:0000313" key="1">
    <source>
        <dbReference type="EMBL" id="CEM46096.1"/>
    </source>
</evidence>
<sequence>MLARIVERKETLPKASIEGIIKAHEGTEEDFVKLSLGKWRLTYLDGTSFDLHQGILSFRELFDDEEDPEDWAFDVFSKAAAEEEGAKALERFYDAKAARWGADKKENIDFLADLESAMAQREPVEITLIELEKVKISTAKLDLLLVRKRQRKKAESKEFVSHKRKQIASLSYSLTQAQAAQPPQKSADA</sequence>
<name>A0A0G4HPD4_9ALVE</name>
<dbReference type="AlphaFoldDB" id="A0A0G4HPD4"/>
<dbReference type="VEuPathDB" id="CryptoDB:Cvel_29789"/>
<gene>
    <name evidence="1" type="ORF">Cvel_29789</name>
</gene>